<dbReference type="SUPFAM" id="SSF88713">
    <property type="entry name" value="Glycoside hydrolase/deacetylase"/>
    <property type="match status" value="1"/>
</dbReference>
<dbReference type="EMBL" id="CAJRAY010000017">
    <property type="protein sequence ID" value="CAG5079605.1"/>
    <property type="molecule type" value="Genomic_DNA"/>
</dbReference>
<feature type="domain" description="NodB homology" evidence="4">
    <location>
        <begin position="6"/>
        <end position="226"/>
    </location>
</feature>
<organism evidence="5 6">
    <name type="scientific">Thermobacillus xylanilyticus</name>
    <dbReference type="NCBI Taxonomy" id="76633"/>
    <lineage>
        <taxon>Bacteria</taxon>
        <taxon>Bacillati</taxon>
        <taxon>Bacillota</taxon>
        <taxon>Bacilli</taxon>
        <taxon>Bacillales</taxon>
        <taxon>Paenibacillaceae</taxon>
        <taxon>Thermobacillus</taxon>
    </lineage>
</organism>
<sequence length="410" mass="46825">MADAAKRAWLTIDDAPTEDFRQRVDELNARGIRAVWFCLGERLERYPEEAVHAVRNGHILGNHSYDHPAFSKLSLEEAREQIARTERLLDGIYARAGVPRPVKLFRFPYLDDGGDIKRDELQSLLCGMGFEQPGFPGVTYPWWKQEGRPERIDVGCTYDTWDWRLQEGGEMLPELLARMDEHAPEQGKGLNDAPGSNEVIMMHAWIPMDAFRLLLDRLQAKPLRFDPPVHLTVQIRPAAISDLPIVHPFQCDYLHRESAEDWKRRLADVPGMYLAAFADEDLAGVCYGQPSRRREDAADLQGIAVNLDHRKPYARRGIGSRLLRAFERVCAERGFRRIGVGSADDPRVESFYQANGYRPVELVAKDAEGRELERVDIRAEAAEQAAERKEELRRKHGAAEVIFIFEKTLD</sequence>
<comment type="caution">
    <text evidence="5">The sequence shown here is derived from an EMBL/GenBank/DDBJ whole genome shotgun (WGS) entry which is preliminary data.</text>
</comment>
<dbReference type="InterPro" id="IPR016181">
    <property type="entry name" value="Acyl_CoA_acyltransferase"/>
</dbReference>
<reference evidence="5 6" key="1">
    <citation type="submission" date="2021-04" db="EMBL/GenBank/DDBJ databases">
        <authorList>
            <person name="Rakotoarivonina H."/>
        </authorList>
    </citation>
    <scope>NUCLEOTIDE SEQUENCE [LARGE SCALE GENOMIC DNA]</scope>
    <source>
        <strain evidence="5 6">XE</strain>
    </source>
</reference>
<dbReference type="PANTHER" id="PTHR10587:SF133">
    <property type="entry name" value="CHITIN DEACETYLASE 1-RELATED"/>
    <property type="match status" value="1"/>
</dbReference>
<dbReference type="EC" id="3.5.1.41" evidence="5"/>
<protein>
    <submittedName>
        <fullName evidence="5">Polysaccharide deacetylase/carbohydrate esterase familly 4</fullName>
        <ecNumber evidence="5">3.5.1.41</ecNumber>
    </submittedName>
</protein>
<gene>
    <name evidence="5" type="primary">txxe739-CE4</name>
    <name evidence="5" type="ORF">TXXE_03375</name>
</gene>
<dbReference type="PROSITE" id="PS51186">
    <property type="entry name" value="GNAT"/>
    <property type="match status" value="1"/>
</dbReference>
<dbReference type="InterPro" id="IPR000182">
    <property type="entry name" value="GNAT_dom"/>
</dbReference>
<dbReference type="InterPro" id="IPR011330">
    <property type="entry name" value="Glyco_hydro/deAcase_b/a-brl"/>
</dbReference>
<evidence type="ECO:0000313" key="6">
    <source>
        <dbReference type="Proteomes" id="UP000681526"/>
    </source>
</evidence>
<evidence type="ECO:0000256" key="1">
    <source>
        <dbReference type="ARBA" id="ARBA00022723"/>
    </source>
</evidence>
<keyword evidence="2 5" id="KW-0378">Hydrolase</keyword>
<dbReference type="GO" id="GO:0004099">
    <property type="term" value="F:chitin deacetylase activity"/>
    <property type="evidence" value="ECO:0007669"/>
    <property type="project" value="UniProtKB-EC"/>
</dbReference>
<dbReference type="InterPro" id="IPR050248">
    <property type="entry name" value="Polysacc_deacetylase_ArnD"/>
</dbReference>
<evidence type="ECO:0000259" key="4">
    <source>
        <dbReference type="PROSITE" id="PS51677"/>
    </source>
</evidence>
<dbReference type="Pfam" id="PF01522">
    <property type="entry name" value="Polysacc_deac_1"/>
    <property type="match status" value="1"/>
</dbReference>
<dbReference type="PANTHER" id="PTHR10587">
    <property type="entry name" value="GLYCOSYL TRANSFERASE-RELATED"/>
    <property type="match status" value="1"/>
</dbReference>
<dbReference type="SUPFAM" id="SSF55729">
    <property type="entry name" value="Acyl-CoA N-acyltransferases (Nat)"/>
    <property type="match status" value="1"/>
</dbReference>
<dbReference type="RefSeq" id="WP_213483468.1">
    <property type="nucleotide sequence ID" value="NZ_CAJRAY010000017.1"/>
</dbReference>
<dbReference type="Gene3D" id="3.20.20.370">
    <property type="entry name" value="Glycoside hydrolase/deacetylase"/>
    <property type="match status" value="1"/>
</dbReference>
<accession>A0ABM8V0R8</accession>
<name>A0ABM8V0R8_THEXY</name>
<evidence type="ECO:0000313" key="5">
    <source>
        <dbReference type="EMBL" id="CAG5079605.1"/>
    </source>
</evidence>
<dbReference type="Gene3D" id="3.40.630.30">
    <property type="match status" value="1"/>
</dbReference>
<evidence type="ECO:0000256" key="2">
    <source>
        <dbReference type="ARBA" id="ARBA00022801"/>
    </source>
</evidence>
<dbReference type="CDD" id="cd04301">
    <property type="entry name" value="NAT_SF"/>
    <property type="match status" value="1"/>
</dbReference>
<keyword evidence="1" id="KW-0479">Metal-binding</keyword>
<dbReference type="CDD" id="cd10917">
    <property type="entry name" value="CE4_NodB_like_6s_7s"/>
    <property type="match status" value="1"/>
</dbReference>
<proteinExistence type="predicted"/>
<feature type="domain" description="N-acetyltransferase" evidence="3">
    <location>
        <begin position="233"/>
        <end position="378"/>
    </location>
</feature>
<dbReference type="PROSITE" id="PS51677">
    <property type="entry name" value="NODB"/>
    <property type="match status" value="1"/>
</dbReference>
<keyword evidence="6" id="KW-1185">Reference proteome</keyword>
<dbReference type="Pfam" id="PF00583">
    <property type="entry name" value="Acetyltransf_1"/>
    <property type="match status" value="1"/>
</dbReference>
<dbReference type="Proteomes" id="UP000681526">
    <property type="component" value="Unassembled WGS sequence"/>
</dbReference>
<evidence type="ECO:0000259" key="3">
    <source>
        <dbReference type="PROSITE" id="PS51186"/>
    </source>
</evidence>
<dbReference type="InterPro" id="IPR002509">
    <property type="entry name" value="NODB_dom"/>
</dbReference>